<feature type="transmembrane region" description="Helical" evidence="1">
    <location>
        <begin position="6"/>
        <end position="26"/>
    </location>
</feature>
<reference evidence="4" key="1">
    <citation type="submission" date="2021-02" db="EMBL/GenBank/DDBJ databases">
        <title>Abyssanaerobacter marinus gen.nov., sp., nov, anaerobic bacterium isolated from the Onnuri vent field of Indian Ocean and suggestion of Mogibacteriaceae fam. nov., and proposal of reclassification of ambiguous this family's genus member.</title>
        <authorList>
            <person name="Kim Y.J."/>
            <person name="Yang J.-A."/>
        </authorList>
    </citation>
    <scope>NUCLEOTIDE SEQUENCE</scope>
    <source>
        <strain evidence="4">DSM 2634</strain>
    </source>
</reference>
<dbReference type="PROSITE" id="PS50883">
    <property type="entry name" value="EAL"/>
    <property type="match status" value="1"/>
</dbReference>
<dbReference type="Proteomes" id="UP000664545">
    <property type="component" value="Unassembled WGS sequence"/>
</dbReference>
<feature type="domain" description="GGDEF" evidence="3">
    <location>
        <begin position="617"/>
        <end position="750"/>
    </location>
</feature>
<feature type="transmembrane region" description="Helical" evidence="1">
    <location>
        <begin position="386"/>
        <end position="403"/>
    </location>
</feature>
<dbReference type="InterPro" id="IPR031621">
    <property type="entry name" value="HisKA_7TM"/>
</dbReference>
<dbReference type="InterPro" id="IPR029787">
    <property type="entry name" value="Nucleotide_cyclase"/>
</dbReference>
<keyword evidence="1" id="KW-0472">Membrane</keyword>
<dbReference type="Gene3D" id="3.20.20.450">
    <property type="entry name" value="EAL domain"/>
    <property type="match status" value="1"/>
</dbReference>
<dbReference type="CDD" id="cd01948">
    <property type="entry name" value="EAL"/>
    <property type="match status" value="1"/>
</dbReference>
<keyword evidence="5" id="KW-1185">Reference proteome</keyword>
<feature type="transmembrane region" description="Helical" evidence="1">
    <location>
        <begin position="38"/>
        <end position="58"/>
    </location>
</feature>
<gene>
    <name evidence="4" type="ORF">JYB65_05435</name>
</gene>
<dbReference type="PANTHER" id="PTHR44757:SF2">
    <property type="entry name" value="BIOFILM ARCHITECTURE MAINTENANCE PROTEIN MBAA"/>
    <property type="match status" value="1"/>
</dbReference>
<sequence>MNAPMTFSIVFLFVCFFYFFFGTYILYINPKEKINRIFFITCLSLFIWSFGFSIAISAPTMENCLFWRRISAIGWGTFFYELLIYIAILTGEEQFLKKRWVFLTLPPLFILYFFSLSSNAFRQYHFIYSSFGWVNFAPNNFYDLFFHVYVVGYVCLGLFLLWNWKKHETDKTSKNQANIIFYSFVTAFIIALFTDIIGNTVLPFTIPQIAPIIILLPCIGIFYSIIKYRFMNEKVYLDDEFILNEANRVRIYRHLSTAFIAGSFLCFIAQYIVSEHGNLSKILMSSAVLLLLGIAVKVLQYVNLEENIKNIIITISMVVAIPAITIQFVEFGGVTIWVFPFIFVIISLLLNKSNTLVFIAISAITTQILVWYIKPQAMVLIDSSDYIARIGILAIGIWVAFFVNKIYILRLKENVEQVRFQTLISDISANFVTINVLNFDEKINYALRKCGEHFEVEIASLGIFDMENMKIKATHRWYQSSKIERRKFEEMYVDPDTWWVKQLLLKEIVNISKNTDQLGHVCKETFFTTRLIPIVGNNQVLGFLEFNLAKSQEQWRKDQTSLLKIISNVFADALLKVNAEKEISYLAYYDQLTNLPNRVLFKDRANQAIHLANRTEKMLGIVFLDLDSFKTINDAIGHDGGDELLKQMAGHLSAGLRKSDTICRFGGDEFLILLTNISNREDIITVVNKVMELFNQVFILKEQEFFISASAGISIYPEDGADTDSLIKNANIALHKAKDTGKNQYLLCSSEMKEEIHTRIRLTNNLYHAKEREELYLEYQPQVCLETNQITGFEALLRWNHPEQGVISPNVFIPLAEHTGAINSIGEWALETACIQNKYWQNLGFPPVRMAVNLSVNQFRDPNLVSQVDNILKKTGLDPQYLELEITESITIAEEYYIVDVLNQLKKLGVSISIDDFGTEYSSLSRLKILPIDRIKIDMQFINGIENNDKDRVITDSIINLAKNLGLRVIAEGVENKAQLEFLRQRKCNEVQGFYLYRPISPSEVENIFRKISNN</sequence>
<evidence type="ECO:0000259" key="3">
    <source>
        <dbReference type="PROSITE" id="PS50887"/>
    </source>
</evidence>
<dbReference type="Gene3D" id="3.30.70.270">
    <property type="match status" value="1"/>
</dbReference>
<dbReference type="SMART" id="SM00267">
    <property type="entry name" value="GGDEF"/>
    <property type="match status" value="1"/>
</dbReference>
<dbReference type="Pfam" id="PF16927">
    <property type="entry name" value="HisKA_7TM"/>
    <property type="match status" value="1"/>
</dbReference>
<dbReference type="NCBIfam" id="TIGR00254">
    <property type="entry name" value="GGDEF"/>
    <property type="match status" value="1"/>
</dbReference>
<feature type="domain" description="EAL" evidence="2">
    <location>
        <begin position="759"/>
        <end position="1013"/>
    </location>
</feature>
<feature type="transmembrane region" description="Helical" evidence="1">
    <location>
        <begin position="357"/>
        <end position="374"/>
    </location>
</feature>
<accession>A0A939D812</accession>
<evidence type="ECO:0000313" key="4">
    <source>
        <dbReference type="EMBL" id="MBN7772800.1"/>
    </source>
</evidence>
<keyword evidence="1" id="KW-0812">Transmembrane</keyword>
<evidence type="ECO:0000259" key="2">
    <source>
        <dbReference type="PROSITE" id="PS50883"/>
    </source>
</evidence>
<feature type="transmembrane region" description="Helical" evidence="1">
    <location>
        <begin position="176"/>
        <end position="197"/>
    </location>
</feature>
<dbReference type="InterPro" id="IPR052155">
    <property type="entry name" value="Biofilm_reg_signaling"/>
</dbReference>
<keyword evidence="1" id="KW-1133">Transmembrane helix</keyword>
<feature type="transmembrane region" description="Helical" evidence="1">
    <location>
        <begin position="334"/>
        <end position="350"/>
    </location>
</feature>
<dbReference type="SUPFAM" id="SSF55781">
    <property type="entry name" value="GAF domain-like"/>
    <property type="match status" value="1"/>
</dbReference>
<name>A0A939D812_CLOAM</name>
<dbReference type="PROSITE" id="PS50887">
    <property type="entry name" value="GGDEF"/>
    <property type="match status" value="1"/>
</dbReference>
<dbReference type="Pfam" id="PF00990">
    <property type="entry name" value="GGDEF"/>
    <property type="match status" value="1"/>
</dbReference>
<dbReference type="InterPro" id="IPR029016">
    <property type="entry name" value="GAF-like_dom_sf"/>
</dbReference>
<dbReference type="Pfam" id="PF00563">
    <property type="entry name" value="EAL"/>
    <property type="match status" value="1"/>
</dbReference>
<dbReference type="InterPro" id="IPR000160">
    <property type="entry name" value="GGDEF_dom"/>
</dbReference>
<dbReference type="SUPFAM" id="SSF55073">
    <property type="entry name" value="Nucleotide cyclase"/>
    <property type="match status" value="1"/>
</dbReference>
<feature type="transmembrane region" description="Helical" evidence="1">
    <location>
        <begin position="70"/>
        <end position="88"/>
    </location>
</feature>
<dbReference type="InterPro" id="IPR035919">
    <property type="entry name" value="EAL_sf"/>
</dbReference>
<feature type="transmembrane region" description="Helical" evidence="1">
    <location>
        <begin position="209"/>
        <end position="230"/>
    </location>
</feature>
<dbReference type="CDD" id="cd01949">
    <property type="entry name" value="GGDEF"/>
    <property type="match status" value="1"/>
</dbReference>
<evidence type="ECO:0000256" key="1">
    <source>
        <dbReference type="SAM" id="Phobius"/>
    </source>
</evidence>
<dbReference type="AlphaFoldDB" id="A0A939D812"/>
<dbReference type="SMART" id="SM00052">
    <property type="entry name" value="EAL"/>
    <property type="match status" value="1"/>
</dbReference>
<dbReference type="InterPro" id="IPR043128">
    <property type="entry name" value="Rev_trsase/Diguanyl_cyclase"/>
</dbReference>
<feature type="transmembrane region" description="Helical" evidence="1">
    <location>
        <begin position="141"/>
        <end position="164"/>
    </location>
</feature>
<comment type="caution">
    <text evidence="4">The sequence shown here is derived from an EMBL/GenBank/DDBJ whole genome shotgun (WGS) entry which is preliminary data.</text>
</comment>
<dbReference type="PANTHER" id="PTHR44757">
    <property type="entry name" value="DIGUANYLATE CYCLASE DGCP"/>
    <property type="match status" value="1"/>
</dbReference>
<organism evidence="4 5">
    <name type="scientific">Clostridium aminobutyricum</name>
    <dbReference type="NCBI Taxonomy" id="33953"/>
    <lineage>
        <taxon>Bacteria</taxon>
        <taxon>Bacillati</taxon>
        <taxon>Bacillota</taxon>
        <taxon>Clostridia</taxon>
        <taxon>Eubacteriales</taxon>
        <taxon>Clostridiaceae</taxon>
        <taxon>Clostridium</taxon>
    </lineage>
</organism>
<feature type="transmembrane region" description="Helical" evidence="1">
    <location>
        <begin position="279"/>
        <end position="299"/>
    </location>
</feature>
<dbReference type="EMBL" id="JAFJZZ010000001">
    <property type="protein sequence ID" value="MBN7772800.1"/>
    <property type="molecule type" value="Genomic_DNA"/>
</dbReference>
<evidence type="ECO:0000313" key="5">
    <source>
        <dbReference type="Proteomes" id="UP000664545"/>
    </source>
</evidence>
<dbReference type="InterPro" id="IPR001633">
    <property type="entry name" value="EAL_dom"/>
</dbReference>
<dbReference type="Gene3D" id="3.30.450.40">
    <property type="match status" value="1"/>
</dbReference>
<feature type="transmembrane region" description="Helical" evidence="1">
    <location>
        <begin position="251"/>
        <end position="273"/>
    </location>
</feature>
<protein>
    <submittedName>
        <fullName evidence="4">EAL domain-containing protein</fullName>
    </submittedName>
</protein>
<feature type="transmembrane region" description="Helical" evidence="1">
    <location>
        <begin position="100"/>
        <end position="121"/>
    </location>
</feature>
<proteinExistence type="predicted"/>
<dbReference type="SUPFAM" id="SSF141868">
    <property type="entry name" value="EAL domain-like"/>
    <property type="match status" value="1"/>
</dbReference>